<evidence type="ECO:0000256" key="6">
    <source>
        <dbReference type="ARBA" id="ARBA00023124"/>
    </source>
</evidence>
<proteinExistence type="evidence at transcript level"/>
<dbReference type="Gene3D" id="3.90.1680.10">
    <property type="entry name" value="SOS response associated peptidase-like"/>
    <property type="match status" value="2"/>
</dbReference>
<name>A0A2P2IEC7_9CRUS</name>
<dbReference type="Pfam" id="PF02586">
    <property type="entry name" value="SRAP"/>
    <property type="match status" value="1"/>
</dbReference>
<dbReference type="PANTHER" id="PTHR13604:SF0">
    <property type="entry name" value="ABASIC SITE PROCESSING PROTEIN HMCES"/>
    <property type="match status" value="1"/>
</dbReference>
<evidence type="ECO:0000256" key="10">
    <source>
        <dbReference type="ARBA" id="ARBA00030898"/>
    </source>
</evidence>
<evidence type="ECO:0000256" key="3">
    <source>
        <dbReference type="ARBA" id="ARBA00022670"/>
    </source>
</evidence>
<evidence type="ECO:0000256" key="8">
    <source>
        <dbReference type="ARBA" id="ARBA00023239"/>
    </source>
</evidence>
<dbReference type="InterPro" id="IPR003738">
    <property type="entry name" value="SRAP"/>
</dbReference>
<evidence type="ECO:0000256" key="1">
    <source>
        <dbReference type="ARBA" id="ARBA00008136"/>
    </source>
</evidence>
<evidence type="ECO:0000256" key="9">
    <source>
        <dbReference type="ARBA" id="ARBA00030390"/>
    </source>
</evidence>
<feature type="region of interest" description="Disordered" evidence="12">
    <location>
        <begin position="163"/>
        <end position="213"/>
    </location>
</feature>
<evidence type="ECO:0000313" key="13">
    <source>
        <dbReference type="EMBL" id="LAB72290.1"/>
    </source>
</evidence>
<keyword evidence="5" id="KW-0378">Hydrolase</keyword>
<keyword evidence="7" id="KW-0238">DNA-binding</keyword>
<dbReference type="EMBL" id="IACF01006707">
    <property type="protein sequence ID" value="LAB72290.1"/>
    <property type="molecule type" value="mRNA"/>
</dbReference>
<keyword evidence="6" id="KW-0190">Covalent protein-DNA linkage</keyword>
<evidence type="ECO:0000256" key="7">
    <source>
        <dbReference type="ARBA" id="ARBA00023125"/>
    </source>
</evidence>
<organism evidence="13">
    <name type="scientific">Hirondellea gigas</name>
    <dbReference type="NCBI Taxonomy" id="1518452"/>
    <lineage>
        <taxon>Eukaryota</taxon>
        <taxon>Metazoa</taxon>
        <taxon>Ecdysozoa</taxon>
        <taxon>Arthropoda</taxon>
        <taxon>Crustacea</taxon>
        <taxon>Multicrustacea</taxon>
        <taxon>Malacostraca</taxon>
        <taxon>Eumalacostraca</taxon>
        <taxon>Peracarida</taxon>
        <taxon>Amphipoda</taxon>
        <taxon>Amphilochidea</taxon>
        <taxon>Lysianassida</taxon>
        <taxon>Lysianassidira</taxon>
        <taxon>Lysianassoidea</taxon>
        <taxon>Lysianassidae</taxon>
        <taxon>Hirondellea</taxon>
    </lineage>
</organism>
<comment type="similarity">
    <text evidence="1">Belongs to the SOS response-associated peptidase family.</text>
</comment>
<dbReference type="InterPro" id="IPR036590">
    <property type="entry name" value="SRAP-like"/>
</dbReference>
<dbReference type="GO" id="GO:0016829">
    <property type="term" value="F:lyase activity"/>
    <property type="evidence" value="ECO:0007669"/>
    <property type="project" value="UniProtKB-KW"/>
</dbReference>
<keyword evidence="4" id="KW-0227">DNA damage</keyword>
<keyword evidence="3" id="KW-0645">Protease</keyword>
<evidence type="ECO:0000256" key="2">
    <source>
        <dbReference type="ARBA" id="ARBA00015888"/>
    </source>
</evidence>
<sequence>MCGRTACTLAPDELCKACKNKSFDVEWRDHPGSQHNYFPSYNVAPTAHTPVIFSGKHLKNLSNEEAESEFVMQPMMWNLIPHFYKGDSAKSHGYKTNNCRVESVEQKQMFSYLLKKGQRCVVLCDGFYEWHTQDKSKTPYLIYAPQPSHVQIWDRSSWDTTVKKQKQEDLPEKEKELKETTLSSDKEEQDNGLHEAVRKGQQNSEEGRTDWNGPVPLKMAGLFSKWKSTDGEEVWSYTVLTTEAGKGFSWLHHRVPVILGSQQMVKDWLDPDTPYSKTLNNINGSPDVKWHAVSDQVNNSRNNSVTCMEPAQINTKKPLNKMMSSWLVKSNKRHGTDEASELPDNGKQTLKAKRKSSEDSEELDTSKKVKLNSSGE</sequence>
<dbReference type="PANTHER" id="PTHR13604">
    <property type="entry name" value="DC12-RELATED"/>
    <property type="match status" value="1"/>
</dbReference>
<dbReference type="GO" id="GO:0008233">
    <property type="term" value="F:peptidase activity"/>
    <property type="evidence" value="ECO:0007669"/>
    <property type="project" value="UniProtKB-KW"/>
</dbReference>
<dbReference type="AlphaFoldDB" id="A0A2P2IEC7"/>
<keyword evidence="8" id="KW-0456">Lyase</keyword>
<protein>
    <recommendedName>
        <fullName evidence="2">Abasic site processing protein HMCES</fullName>
    </recommendedName>
    <alternativeName>
        <fullName evidence="9">Embryonic stem cell-specific 5-hydroxymethylcytosine-binding protein</fullName>
    </alternativeName>
    <alternativeName>
        <fullName evidence="10">Peptidase HMCES</fullName>
    </alternativeName>
    <alternativeName>
        <fullName evidence="11">SRAP domain-containing protein 1</fullName>
    </alternativeName>
</protein>
<feature type="region of interest" description="Disordered" evidence="12">
    <location>
        <begin position="331"/>
        <end position="376"/>
    </location>
</feature>
<accession>A0A2P2IEC7</accession>
<feature type="compositionally biased region" description="Basic and acidic residues" evidence="12">
    <location>
        <begin position="163"/>
        <end position="198"/>
    </location>
</feature>
<dbReference type="SUPFAM" id="SSF143081">
    <property type="entry name" value="BB1717-like"/>
    <property type="match status" value="1"/>
</dbReference>
<dbReference type="GO" id="GO:0006508">
    <property type="term" value="P:proteolysis"/>
    <property type="evidence" value="ECO:0007669"/>
    <property type="project" value="UniProtKB-KW"/>
</dbReference>
<evidence type="ECO:0000256" key="5">
    <source>
        <dbReference type="ARBA" id="ARBA00022801"/>
    </source>
</evidence>
<dbReference type="GO" id="GO:0003697">
    <property type="term" value="F:single-stranded DNA binding"/>
    <property type="evidence" value="ECO:0007669"/>
    <property type="project" value="InterPro"/>
</dbReference>
<evidence type="ECO:0000256" key="4">
    <source>
        <dbReference type="ARBA" id="ARBA00022763"/>
    </source>
</evidence>
<evidence type="ECO:0000256" key="11">
    <source>
        <dbReference type="ARBA" id="ARBA00031130"/>
    </source>
</evidence>
<dbReference type="GO" id="GO:0106300">
    <property type="term" value="P:protein-DNA covalent cross-linking repair"/>
    <property type="evidence" value="ECO:0007669"/>
    <property type="project" value="InterPro"/>
</dbReference>
<reference evidence="13" key="1">
    <citation type="journal article" date="2018" name="Biosci. Biotechnol. Biochem.">
        <title>Polysaccharide hydrolase of the hadal zone amphipods Hirondellea gigas.</title>
        <authorList>
            <person name="Kobayashi H."/>
            <person name="Nagahama T."/>
            <person name="Arai W."/>
            <person name="Sasagawa Y."/>
            <person name="Umeda M."/>
            <person name="Hayashi T."/>
            <person name="Nikaido I."/>
            <person name="Watanabe H."/>
            <person name="Oguri K."/>
            <person name="Kitazato H."/>
            <person name="Fujioka K."/>
            <person name="Kido Y."/>
            <person name="Takami H."/>
        </authorList>
    </citation>
    <scope>NUCLEOTIDE SEQUENCE</scope>
    <source>
        <tissue evidence="13">Whole body</tissue>
    </source>
</reference>
<evidence type="ECO:0000256" key="12">
    <source>
        <dbReference type="SAM" id="MobiDB-lite"/>
    </source>
</evidence>